<sequence length="83" mass="9659">MPCMPAHRIRVCGAFSFVRGQGYDRVTISHDYVEYRESSDDCHRRPLNNTSRRTRQATTTTSSRKDSRELPENGIVKSPRLFR</sequence>
<dbReference type="AlphaFoldDB" id="A0A195AWD6"/>
<accession>A0A195AWD6</accession>
<organism evidence="2 3">
    <name type="scientific">Atta colombica</name>
    <dbReference type="NCBI Taxonomy" id="520822"/>
    <lineage>
        <taxon>Eukaryota</taxon>
        <taxon>Metazoa</taxon>
        <taxon>Ecdysozoa</taxon>
        <taxon>Arthropoda</taxon>
        <taxon>Hexapoda</taxon>
        <taxon>Insecta</taxon>
        <taxon>Pterygota</taxon>
        <taxon>Neoptera</taxon>
        <taxon>Endopterygota</taxon>
        <taxon>Hymenoptera</taxon>
        <taxon>Apocrita</taxon>
        <taxon>Aculeata</taxon>
        <taxon>Formicoidea</taxon>
        <taxon>Formicidae</taxon>
        <taxon>Myrmicinae</taxon>
        <taxon>Atta</taxon>
    </lineage>
</organism>
<keyword evidence="3" id="KW-1185">Reference proteome</keyword>
<dbReference type="Proteomes" id="UP000078540">
    <property type="component" value="Unassembled WGS sequence"/>
</dbReference>
<evidence type="ECO:0000256" key="1">
    <source>
        <dbReference type="SAM" id="MobiDB-lite"/>
    </source>
</evidence>
<evidence type="ECO:0000313" key="3">
    <source>
        <dbReference type="Proteomes" id="UP000078540"/>
    </source>
</evidence>
<feature type="region of interest" description="Disordered" evidence="1">
    <location>
        <begin position="39"/>
        <end position="83"/>
    </location>
</feature>
<proteinExistence type="predicted"/>
<gene>
    <name evidence="2" type="ORF">ALC53_13306</name>
</gene>
<name>A0A195AWD6_9HYME</name>
<evidence type="ECO:0000313" key="2">
    <source>
        <dbReference type="EMBL" id="KYM76279.1"/>
    </source>
</evidence>
<reference evidence="2 3" key="1">
    <citation type="submission" date="2015-09" db="EMBL/GenBank/DDBJ databases">
        <title>Atta colombica WGS genome.</title>
        <authorList>
            <person name="Nygaard S."/>
            <person name="Hu H."/>
            <person name="Boomsma J."/>
            <person name="Zhang G."/>
        </authorList>
    </citation>
    <scope>NUCLEOTIDE SEQUENCE [LARGE SCALE GENOMIC DNA]</scope>
    <source>
        <strain evidence="2">Treedump-2</strain>
        <tissue evidence="2">Whole body</tissue>
    </source>
</reference>
<dbReference type="EMBL" id="KQ976731">
    <property type="protein sequence ID" value="KYM76279.1"/>
    <property type="molecule type" value="Genomic_DNA"/>
</dbReference>
<protein>
    <submittedName>
        <fullName evidence="2">Uncharacterized protein</fullName>
    </submittedName>
</protein>